<reference evidence="11 12" key="1">
    <citation type="journal article" date="2016" name="Nat. Commun.">
        <title>Thousands of microbial genomes shed light on interconnected biogeochemical processes in an aquifer system.</title>
        <authorList>
            <person name="Anantharaman K."/>
            <person name="Brown C.T."/>
            <person name="Hug L.A."/>
            <person name="Sharon I."/>
            <person name="Castelle C.J."/>
            <person name="Probst A.J."/>
            <person name="Thomas B.C."/>
            <person name="Singh A."/>
            <person name="Wilkins M.J."/>
            <person name="Karaoz U."/>
            <person name="Brodie E.L."/>
            <person name="Williams K.H."/>
            <person name="Hubbard S.S."/>
            <person name="Banfield J.F."/>
        </authorList>
    </citation>
    <scope>NUCLEOTIDE SEQUENCE [LARGE SCALE GENOMIC DNA]</scope>
</reference>
<feature type="transmembrane region" description="Helical" evidence="10">
    <location>
        <begin position="12"/>
        <end position="30"/>
    </location>
</feature>
<feature type="transmembrane region" description="Helical" evidence="10">
    <location>
        <begin position="294"/>
        <end position="313"/>
    </location>
</feature>
<proteinExistence type="predicted"/>
<evidence type="ECO:0000256" key="7">
    <source>
        <dbReference type="ARBA" id="ARBA00022824"/>
    </source>
</evidence>
<feature type="transmembrane region" description="Helical" evidence="10">
    <location>
        <begin position="343"/>
        <end position="364"/>
    </location>
</feature>
<keyword evidence="5" id="KW-0808">Transferase</keyword>
<evidence type="ECO:0000256" key="8">
    <source>
        <dbReference type="ARBA" id="ARBA00022989"/>
    </source>
</evidence>
<dbReference type="PANTHER" id="PTHR12468">
    <property type="entry name" value="GPI MANNOSYLTRANSFERASE 2"/>
    <property type="match status" value="1"/>
</dbReference>
<dbReference type="UniPathway" id="UPA00196"/>
<feature type="transmembrane region" description="Helical" evidence="10">
    <location>
        <begin position="157"/>
        <end position="183"/>
    </location>
</feature>
<keyword evidence="7" id="KW-0256">Endoplasmic reticulum</keyword>
<keyword evidence="4" id="KW-0328">Glycosyltransferase</keyword>
<dbReference type="STRING" id="1802538.A2382_04665"/>
<protein>
    <recommendedName>
        <fullName evidence="13">Glycosyltransferase RgtA/B/C/D-like domain-containing protein</fullName>
    </recommendedName>
</protein>
<comment type="pathway">
    <text evidence="2">Glycolipid biosynthesis; glycosylphosphatidylinositol-anchor biosynthesis.</text>
</comment>
<evidence type="ECO:0000256" key="2">
    <source>
        <dbReference type="ARBA" id="ARBA00004687"/>
    </source>
</evidence>
<keyword evidence="8 10" id="KW-1133">Transmembrane helix</keyword>
<keyword evidence="3" id="KW-0337">GPI-anchor biosynthesis</keyword>
<feature type="transmembrane region" description="Helical" evidence="10">
    <location>
        <begin position="120"/>
        <end position="151"/>
    </location>
</feature>
<comment type="subcellular location">
    <subcellularLocation>
        <location evidence="1">Endoplasmic reticulum membrane</location>
        <topology evidence="1">Multi-pass membrane protein</topology>
    </subcellularLocation>
</comment>
<evidence type="ECO:0008006" key="13">
    <source>
        <dbReference type="Google" id="ProtNLM"/>
    </source>
</evidence>
<dbReference type="InterPro" id="IPR007315">
    <property type="entry name" value="PIG-V/Gpi18"/>
</dbReference>
<dbReference type="PANTHER" id="PTHR12468:SF2">
    <property type="entry name" value="GPI MANNOSYLTRANSFERASE 2"/>
    <property type="match status" value="1"/>
</dbReference>
<gene>
    <name evidence="11" type="ORF">A2382_04665</name>
</gene>
<evidence type="ECO:0000256" key="1">
    <source>
        <dbReference type="ARBA" id="ARBA00004477"/>
    </source>
</evidence>
<feature type="transmembrane region" description="Helical" evidence="10">
    <location>
        <begin position="204"/>
        <end position="224"/>
    </location>
</feature>
<dbReference type="GO" id="GO:0016020">
    <property type="term" value="C:membrane"/>
    <property type="evidence" value="ECO:0007669"/>
    <property type="project" value="GOC"/>
</dbReference>
<evidence type="ECO:0000256" key="5">
    <source>
        <dbReference type="ARBA" id="ARBA00022679"/>
    </source>
</evidence>
<evidence type="ECO:0000256" key="10">
    <source>
        <dbReference type="SAM" id="Phobius"/>
    </source>
</evidence>
<evidence type="ECO:0000256" key="3">
    <source>
        <dbReference type="ARBA" id="ARBA00022502"/>
    </source>
</evidence>
<evidence type="ECO:0000313" key="12">
    <source>
        <dbReference type="Proteomes" id="UP000178999"/>
    </source>
</evidence>
<organism evidence="11 12">
    <name type="scientific">Candidatus Woesebacteria bacterium RIFOXYB1_FULL_38_16</name>
    <dbReference type="NCBI Taxonomy" id="1802538"/>
    <lineage>
        <taxon>Bacteria</taxon>
        <taxon>Candidatus Woeseibacteriota</taxon>
    </lineage>
</organism>
<dbReference type="Proteomes" id="UP000178999">
    <property type="component" value="Unassembled WGS sequence"/>
</dbReference>
<sequence length="366" mass="42555">MFVYATLSRLYLLIISILSPLFLPLYQGYLGKELLSSPYFLWSWANFDGRHYIEIAQIGYRRFNYVFFPGYPILIKLLSLLFHPVISGITISLVCFFLLVKYLNKLILLDYKKNISQLAILLLIFFPTSFYFQSVYTESLFVLLSVLTFYFARQKKWLQSGIAAGLLTLTRHSGLAIIPALFAEWYFSKKHPRKINLKEIIKELLPMLFLAFLGFAIFLLYLQITRGDALIFKKSFSAWGRQEFTFLPVVFYRYFKILILVNPHELVYWIAVLELVSFIFLLTLSIYTIFKVRISYAVFCLTTLFLSSLSGTFLGTPRYALHLFPVFIALSQILLKKKGAKQFTIGVFLILGFLLTVLFTRGYFVS</sequence>
<evidence type="ECO:0000256" key="4">
    <source>
        <dbReference type="ARBA" id="ARBA00022676"/>
    </source>
</evidence>
<evidence type="ECO:0000313" key="11">
    <source>
        <dbReference type="EMBL" id="OGM79951.1"/>
    </source>
</evidence>
<dbReference type="GO" id="GO:0031501">
    <property type="term" value="C:mannosyltransferase complex"/>
    <property type="evidence" value="ECO:0007669"/>
    <property type="project" value="TreeGrafter"/>
</dbReference>
<name>A0A1F8CUJ6_9BACT</name>
<feature type="transmembrane region" description="Helical" evidence="10">
    <location>
        <begin position="73"/>
        <end position="99"/>
    </location>
</feature>
<comment type="caution">
    <text evidence="11">The sequence shown here is derived from an EMBL/GenBank/DDBJ whole genome shotgun (WGS) entry which is preliminary data.</text>
</comment>
<evidence type="ECO:0000256" key="6">
    <source>
        <dbReference type="ARBA" id="ARBA00022692"/>
    </source>
</evidence>
<dbReference type="GO" id="GO:0004376">
    <property type="term" value="F:GPI mannosyltransferase activity"/>
    <property type="evidence" value="ECO:0007669"/>
    <property type="project" value="InterPro"/>
</dbReference>
<dbReference type="GO" id="GO:0006506">
    <property type="term" value="P:GPI anchor biosynthetic process"/>
    <property type="evidence" value="ECO:0007669"/>
    <property type="project" value="UniProtKB-UniPathway"/>
</dbReference>
<dbReference type="GO" id="GO:0000009">
    <property type="term" value="F:alpha-1,6-mannosyltransferase activity"/>
    <property type="evidence" value="ECO:0007669"/>
    <property type="project" value="InterPro"/>
</dbReference>
<evidence type="ECO:0000256" key="9">
    <source>
        <dbReference type="ARBA" id="ARBA00023136"/>
    </source>
</evidence>
<keyword evidence="6 10" id="KW-0812">Transmembrane</keyword>
<accession>A0A1F8CUJ6</accession>
<dbReference type="AlphaFoldDB" id="A0A1F8CUJ6"/>
<keyword evidence="9 10" id="KW-0472">Membrane</keyword>
<dbReference type="EMBL" id="MGHY01000005">
    <property type="protein sequence ID" value="OGM79951.1"/>
    <property type="molecule type" value="Genomic_DNA"/>
</dbReference>
<feature type="transmembrane region" description="Helical" evidence="10">
    <location>
        <begin position="266"/>
        <end position="287"/>
    </location>
</feature>